<accession>A0A1G7PW26</accession>
<dbReference type="InterPro" id="IPR020084">
    <property type="entry name" value="NUDIX_hydrolase_CS"/>
</dbReference>
<evidence type="ECO:0000256" key="3">
    <source>
        <dbReference type="ARBA" id="ARBA00022842"/>
    </source>
</evidence>
<dbReference type="GO" id="GO:0016787">
    <property type="term" value="F:hydrolase activity"/>
    <property type="evidence" value="ECO:0007669"/>
    <property type="project" value="UniProtKB-KW"/>
</dbReference>
<organism evidence="6 7">
    <name type="scientific">Limimonas halophila</name>
    <dbReference type="NCBI Taxonomy" id="1082479"/>
    <lineage>
        <taxon>Bacteria</taxon>
        <taxon>Pseudomonadati</taxon>
        <taxon>Pseudomonadota</taxon>
        <taxon>Alphaproteobacteria</taxon>
        <taxon>Rhodospirillales</taxon>
        <taxon>Rhodovibrionaceae</taxon>
        <taxon>Limimonas</taxon>
    </lineage>
</organism>
<sequence>MSDPERPARTGFVRRIPEGDDRHRLVCGDCGFIHYENPKIVVGAVCYAPDERILLCRRNIEPRLGTWTMPAGYMELGEAAETGAAREAWEEAGADIAIESLLGVYSIPHIGQVHLIYRARLLNPETIEAGPESAELILVPWGDIPWAELSFPSVRWALTHFRDTYHQHAFPPRENPEI</sequence>
<dbReference type="InterPro" id="IPR020476">
    <property type="entry name" value="Nudix_hydrolase"/>
</dbReference>
<dbReference type="InterPro" id="IPR029401">
    <property type="entry name" value="Nudix_N"/>
</dbReference>
<name>A0A1G7PW26_9PROT</name>
<dbReference type="CDD" id="cd04511">
    <property type="entry name" value="NUDIX_Hydrolase"/>
    <property type="match status" value="1"/>
</dbReference>
<protein>
    <submittedName>
        <fullName evidence="6">ADP-ribose pyrophosphatase YjhB, NUDIX family</fullName>
    </submittedName>
</protein>
<evidence type="ECO:0000313" key="7">
    <source>
        <dbReference type="Proteomes" id="UP000199415"/>
    </source>
</evidence>
<comment type="similarity">
    <text evidence="4">Belongs to the Nudix hydrolase family.</text>
</comment>
<dbReference type="PRINTS" id="PR00502">
    <property type="entry name" value="NUDIXFAMILY"/>
</dbReference>
<dbReference type="Gene3D" id="3.90.79.10">
    <property type="entry name" value="Nucleoside Triphosphate Pyrophosphohydrolase"/>
    <property type="match status" value="1"/>
</dbReference>
<dbReference type="PROSITE" id="PS00893">
    <property type="entry name" value="NUDIX_BOX"/>
    <property type="match status" value="1"/>
</dbReference>
<keyword evidence="3" id="KW-0460">Magnesium</keyword>
<dbReference type="InterPro" id="IPR000086">
    <property type="entry name" value="NUDIX_hydrolase_dom"/>
</dbReference>
<dbReference type="Proteomes" id="UP000199415">
    <property type="component" value="Unassembled WGS sequence"/>
</dbReference>
<gene>
    <name evidence="6" type="ORF">SAMN05216241_10399</name>
</gene>
<dbReference type="Pfam" id="PF00293">
    <property type="entry name" value="NUDIX"/>
    <property type="match status" value="1"/>
</dbReference>
<dbReference type="STRING" id="1082479.SAMN05216241_10399"/>
<dbReference type="SUPFAM" id="SSF55811">
    <property type="entry name" value="Nudix"/>
    <property type="match status" value="1"/>
</dbReference>
<dbReference type="PROSITE" id="PS51462">
    <property type="entry name" value="NUDIX"/>
    <property type="match status" value="1"/>
</dbReference>
<dbReference type="AlphaFoldDB" id="A0A1G7PW26"/>
<dbReference type="Gene3D" id="2.20.70.10">
    <property type="match status" value="1"/>
</dbReference>
<keyword evidence="2 4" id="KW-0378">Hydrolase</keyword>
<dbReference type="EMBL" id="FNCE01000003">
    <property type="protein sequence ID" value="SDF90466.1"/>
    <property type="molecule type" value="Genomic_DNA"/>
</dbReference>
<dbReference type="PANTHER" id="PTHR43222:SF2">
    <property type="entry name" value="NUDIX HYDROLASE 23, CHLOROPLASTIC"/>
    <property type="match status" value="1"/>
</dbReference>
<evidence type="ECO:0000313" key="6">
    <source>
        <dbReference type="EMBL" id="SDF90466.1"/>
    </source>
</evidence>
<proteinExistence type="inferred from homology"/>
<evidence type="ECO:0000256" key="2">
    <source>
        <dbReference type="ARBA" id="ARBA00022801"/>
    </source>
</evidence>
<evidence type="ECO:0000256" key="1">
    <source>
        <dbReference type="ARBA" id="ARBA00001946"/>
    </source>
</evidence>
<dbReference type="Pfam" id="PF14803">
    <property type="entry name" value="Zn_ribbon_Nudix"/>
    <property type="match status" value="1"/>
</dbReference>
<dbReference type="OrthoDB" id="9761969at2"/>
<feature type="domain" description="Nudix hydrolase" evidence="5">
    <location>
        <begin position="37"/>
        <end position="162"/>
    </location>
</feature>
<dbReference type="PANTHER" id="PTHR43222">
    <property type="entry name" value="NUDIX HYDROLASE 23"/>
    <property type="match status" value="1"/>
</dbReference>
<dbReference type="RefSeq" id="WP_090019236.1">
    <property type="nucleotide sequence ID" value="NZ_FNCE01000003.1"/>
</dbReference>
<evidence type="ECO:0000256" key="4">
    <source>
        <dbReference type="RuleBase" id="RU003476"/>
    </source>
</evidence>
<comment type="cofactor">
    <cofactor evidence="1">
        <name>Mg(2+)</name>
        <dbReference type="ChEBI" id="CHEBI:18420"/>
    </cofactor>
</comment>
<evidence type="ECO:0000259" key="5">
    <source>
        <dbReference type="PROSITE" id="PS51462"/>
    </source>
</evidence>
<reference evidence="6 7" key="1">
    <citation type="submission" date="2016-10" db="EMBL/GenBank/DDBJ databases">
        <authorList>
            <person name="de Groot N.N."/>
        </authorList>
    </citation>
    <scope>NUCLEOTIDE SEQUENCE [LARGE SCALE GENOMIC DNA]</scope>
    <source>
        <strain evidence="6 7">DSM 25584</strain>
    </source>
</reference>
<keyword evidence="7" id="KW-1185">Reference proteome</keyword>
<dbReference type="InterPro" id="IPR015797">
    <property type="entry name" value="NUDIX_hydrolase-like_dom_sf"/>
</dbReference>